<dbReference type="Gene3D" id="3.40.50.720">
    <property type="entry name" value="NAD(P)-binding Rossmann-like Domain"/>
    <property type="match status" value="1"/>
</dbReference>
<dbReference type="Pfam" id="PF10604">
    <property type="entry name" value="Polyketide_cyc2"/>
    <property type="match status" value="1"/>
</dbReference>
<organism evidence="10 11">
    <name type="scientific">Lentzea fradiae</name>
    <dbReference type="NCBI Taxonomy" id="200378"/>
    <lineage>
        <taxon>Bacteria</taxon>
        <taxon>Bacillati</taxon>
        <taxon>Actinomycetota</taxon>
        <taxon>Actinomycetes</taxon>
        <taxon>Pseudonocardiales</taxon>
        <taxon>Pseudonocardiaceae</taxon>
        <taxon>Lentzea</taxon>
    </lineage>
</organism>
<dbReference type="SUPFAM" id="SSF51735">
    <property type="entry name" value="NAD(P)-binding Rossmann-fold domains"/>
    <property type="match status" value="1"/>
</dbReference>
<dbReference type="SMART" id="SM00829">
    <property type="entry name" value="PKS_ER"/>
    <property type="match status" value="1"/>
</dbReference>
<dbReference type="InterPro" id="IPR047109">
    <property type="entry name" value="CAD-like"/>
</dbReference>
<dbReference type="Pfam" id="PF00107">
    <property type="entry name" value="ADH_zinc_N"/>
    <property type="match status" value="1"/>
</dbReference>
<evidence type="ECO:0000256" key="8">
    <source>
        <dbReference type="SAM" id="MobiDB-lite"/>
    </source>
</evidence>
<evidence type="ECO:0000313" key="11">
    <source>
        <dbReference type="Proteomes" id="UP000199623"/>
    </source>
</evidence>
<dbReference type="InterPro" id="IPR011032">
    <property type="entry name" value="GroES-like_sf"/>
</dbReference>
<dbReference type="SUPFAM" id="SSF55961">
    <property type="entry name" value="Bet v1-like"/>
    <property type="match status" value="1"/>
</dbReference>
<dbReference type="GO" id="GO:0008106">
    <property type="term" value="F:alcohol dehydrogenase (NADP+) activity"/>
    <property type="evidence" value="ECO:0007669"/>
    <property type="project" value="UniProtKB-EC"/>
</dbReference>
<proteinExistence type="inferred from homology"/>
<evidence type="ECO:0000256" key="4">
    <source>
        <dbReference type="ARBA" id="ARBA00023002"/>
    </source>
</evidence>
<dbReference type="PANTHER" id="PTHR42683">
    <property type="entry name" value="ALDEHYDE REDUCTASE"/>
    <property type="match status" value="1"/>
</dbReference>
<keyword evidence="11" id="KW-1185">Reference proteome</keyword>
<dbReference type="OrthoDB" id="3567264at2"/>
<evidence type="ECO:0000256" key="7">
    <source>
        <dbReference type="RuleBase" id="RU361277"/>
    </source>
</evidence>
<dbReference type="SUPFAM" id="SSF50129">
    <property type="entry name" value="GroES-like"/>
    <property type="match status" value="1"/>
</dbReference>
<feature type="region of interest" description="Disordered" evidence="8">
    <location>
        <begin position="151"/>
        <end position="187"/>
    </location>
</feature>
<dbReference type="STRING" id="200378.SAMN05216553_103287"/>
<dbReference type="FunFam" id="3.40.50.720:FF:000022">
    <property type="entry name" value="Cinnamyl alcohol dehydrogenase"/>
    <property type="match status" value="1"/>
</dbReference>
<dbReference type="InterPro" id="IPR019587">
    <property type="entry name" value="Polyketide_cyclase/dehydratase"/>
</dbReference>
<accession>A0A1G7NXK9</accession>
<reference evidence="11" key="1">
    <citation type="submission" date="2016-10" db="EMBL/GenBank/DDBJ databases">
        <authorList>
            <person name="Varghese N."/>
            <person name="Submissions S."/>
        </authorList>
    </citation>
    <scope>NUCLEOTIDE SEQUENCE [LARGE SCALE GENOMIC DNA]</scope>
    <source>
        <strain evidence="11">CGMCC 4.3506</strain>
    </source>
</reference>
<dbReference type="Gene3D" id="3.30.530.20">
    <property type="match status" value="1"/>
</dbReference>
<dbReference type="EMBL" id="FNCC01000003">
    <property type="protein sequence ID" value="SDF78762.1"/>
    <property type="molecule type" value="Genomic_DNA"/>
</dbReference>
<gene>
    <name evidence="10" type="ORF">SAMN05216553_103287</name>
</gene>
<comment type="similarity">
    <text evidence="7">Belongs to the zinc-containing alcohol dehydrogenase family.</text>
</comment>
<evidence type="ECO:0000259" key="9">
    <source>
        <dbReference type="SMART" id="SM00829"/>
    </source>
</evidence>
<feature type="domain" description="Enoyl reductase (ER)" evidence="9">
    <location>
        <begin position="180"/>
        <end position="508"/>
    </location>
</feature>
<sequence>MKEHSIALSTPADADEVFDLLLNPSRFSCADIESVEPSEEGDRYALRFRGGLARWTQRTEADRAARVLRFEQVSGDFVDFGGSWEVTPDGAGSRVVHRVSFRTSVPHLAGAVDPMIARVLLRAAAGVVDGLAGPAVIVEGTLHDEIAVPSQQDPPVEKAHDRTASPGPTLAAAYAAPSPGAPLEPATITRRPLRPTDVAIAIHYCGICHSDVHQVHGDWGGGTFPMVPGHEITGIVTAIGADVTRHAVGDRVGVGVIIGSCRDCAECEEGLEQYCSHSVEVYAAVDPHDGEPTRGGYSTHIVADEHFVLRIPDALPLDQAAPLLCAGITTYSPLKHWAAGPGKKVAVLGLGGLGHLAVKIANAMGAEVTVLSRSSRKEADGLNLGADHFHATDDPATFERLAGTFDLIVCTVACRLDVDTYLSLLANGGTMVYLGITEEPLDVSVFSLLRSRTSLAGSRIGGMDETQEMLDFCAEHGIRAEIEVIDAAQVNEAFDRVRHGDVRYRFVIDAKTI</sequence>
<evidence type="ECO:0000256" key="2">
    <source>
        <dbReference type="ARBA" id="ARBA00022723"/>
    </source>
</evidence>
<evidence type="ECO:0000256" key="5">
    <source>
        <dbReference type="ARBA" id="ARBA00024074"/>
    </source>
</evidence>
<dbReference type="AlphaFoldDB" id="A0A1G7NXK9"/>
<keyword evidence="4" id="KW-0560">Oxidoreductase</keyword>
<dbReference type="Pfam" id="PF08240">
    <property type="entry name" value="ADH_N"/>
    <property type="match status" value="1"/>
</dbReference>
<evidence type="ECO:0000256" key="3">
    <source>
        <dbReference type="ARBA" id="ARBA00022833"/>
    </source>
</evidence>
<dbReference type="Gene3D" id="3.90.180.10">
    <property type="entry name" value="Medium-chain alcohol dehydrogenases, catalytic domain"/>
    <property type="match status" value="1"/>
</dbReference>
<comment type="cofactor">
    <cofactor evidence="1 7">
        <name>Zn(2+)</name>
        <dbReference type="ChEBI" id="CHEBI:29105"/>
    </cofactor>
</comment>
<comment type="catalytic activity">
    <reaction evidence="6">
        <text>a primary alcohol + NADP(+) = an aldehyde + NADPH + H(+)</text>
        <dbReference type="Rhea" id="RHEA:15937"/>
        <dbReference type="ChEBI" id="CHEBI:15378"/>
        <dbReference type="ChEBI" id="CHEBI:15734"/>
        <dbReference type="ChEBI" id="CHEBI:17478"/>
        <dbReference type="ChEBI" id="CHEBI:57783"/>
        <dbReference type="ChEBI" id="CHEBI:58349"/>
        <dbReference type="EC" id="1.1.1.2"/>
    </reaction>
</comment>
<evidence type="ECO:0000313" key="10">
    <source>
        <dbReference type="EMBL" id="SDF78762.1"/>
    </source>
</evidence>
<dbReference type="EC" id="1.1.1.2" evidence="5"/>
<feature type="compositionally biased region" description="Low complexity" evidence="8">
    <location>
        <begin position="164"/>
        <end position="183"/>
    </location>
</feature>
<name>A0A1G7NXK9_9PSEU</name>
<dbReference type="PROSITE" id="PS00059">
    <property type="entry name" value="ADH_ZINC"/>
    <property type="match status" value="1"/>
</dbReference>
<dbReference type="InterPro" id="IPR036291">
    <property type="entry name" value="NAD(P)-bd_dom_sf"/>
</dbReference>
<dbReference type="CDD" id="cd05283">
    <property type="entry name" value="CAD1"/>
    <property type="match status" value="1"/>
</dbReference>
<keyword evidence="3 7" id="KW-0862">Zinc</keyword>
<dbReference type="InterPro" id="IPR002328">
    <property type="entry name" value="ADH_Zn_CS"/>
</dbReference>
<dbReference type="GO" id="GO:0008270">
    <property type="term" value="F:zinc ion binding"/>
    <property type="evidence" value="ECO:0007669"/>
    <property type="project" value="InterPro"/>
</dbReference>
<dbReference type="InterPro" id="IPR023393">
    <property type="entry name" value="START-like_dom_sf"/>
</dbReference>
<protein>
    <recommendedName>
        <fullName evidence="5">alcohol dehydrogenase (NADP(+))</fullName>
        <ecNumber evidence="5">1.1.1.2</ecNumber>
    </recommendedName>
</protein>
<dbReference type="InterPro" id="IPR020843">
    <property type="entry name" value="ER"/>
</dbReference>
<evidence type="ECO:0000256" key="1">
    <source>
        <dbReference type="ARBA" id="ARBA00001947"/>
    </source>
</evidence>
<dbReference type="Proteomes" id="UP000199623">
    <property type="component" value="Unassembled WGS sequence"/>
</dbReference>
<dbReference type="InterPro" id="IPR013154">
    <property type="entry name" value="ADH-like_N"/>
</dbReference>
<keyword evidence="2 7" id="KW-0479">Metal-binding</keyword>
<evidence type="ECO:0000256" key="6">
    <source>
        <dbReference type="ARBA" id="ARBA00048262"/>
    </source>
</evidence>
<dbReference type="InterPro" id="IPR013149">
    <property type="entry name" value="ADH-like_C"/>
</dbReference>